<dbReference type="SUPFAM" id="SSF56112">
    <property type="entry name" value="Protein kinase-like (PK-like)"/>
    <property type="match status" value="1"/>
</dbReference>
<reference evidence="13" key="2">
    <citation type="submission" date="2025-09" db="UniProtKB">
        <authorList>
            <consortium name="Ensembl"/>
        </authorList>
    </citation>
    <scope>IDENTIFICATION</scope>
</reference>
<evidence type="ECO:0000256" key="3">
    <source>
        <dbReference type="ARBA" id="ARBA00022679"/>
    </source>
</evidence>
<dbReference type="PROSITE" id="PS00108">
    <property type="entry name" value="PROTEIN_KINASE_ST"/>
    <property type="match status" value="1"/>
</dbReference>
<dbReference type="GeneTree" id="ENSGT00940000154890"/>
<keyword evidence="5" id="KW-0418">Kinase</keyword>
<keyword evidence="2 10" id="KW-0723">Serine/threonine-protein kinase</keyword>
<evidence type="ECO:0000256" key="5">
    <source>
        <dbReference type="ARBA" id="ARBA00022777"/>
    </source>
</evidence>
<evidence type="ECO:0000256" key="1">
    <source>
        <dbReference type="ARBA" id="ARBA00012434"/>
    </source>
</evidence>
<dbReference type="Pfam" id="PF00069">
    <property type="entry name" value="Pkinase"/>
    <property type="match status" value="1"/>
</dbReference>
<reference evidence="13" key="1">
    <citation type="submission" date="2025-08" db="UniProtKB">
        <authorList>
            <consortium name="Ensembl"/>
        </authorList>
    </citation>
    <scope>IDENTIFICATION</scope>
</reference>
<dbReference type="SMART" id="SM00220">
    <property type="entry name" value="S_TKc"/>
    <property type="match status" value="1"/>
</dbReference>
<dbReference type="AlphaFoldDB" id="A0A8D2DA52"/>
<dbReference type="InterPro" id="IPR008271">
    <property type="entry name" value="Ser/Thr_kinase_AS"/>
</dbReference>
<evidence type="ECO:0000313" key="13">
    <source>
        <dbReference type="Ensembl" id="ENSSVLP00005021920.1"/>
    </source>
</evidence>
<feature type="binding site" evidence="9">
    <location>
        <position position="187"/>
    </location>
    <ligand>
        <name>ATP</name>
        <dbReference type="ChEBI" id="CHEBI:30616"/>
    </ligand>
</feature>
<dbReference type="GO" id="GO:0005524">
    <property type="term" value="F:ATP binding"/>
    <property type="evidence" value="ECO:0007669"/>
    <property type="project" value="UniProtKB-UniRule"/>
</dbReference>
<dbReference type="InterPro" id="IPR011009">
    <property type="entry name" value="Kinase-like_dom_sf"/>
</dbReference>
<evidence type="ECO:0000256" key="11">
    <source>
        <dbReference type="SAM" id="MobiDB-lite"/>
    </source>
</evidence>
<dbReference type="Ensembl" id="ENSSVLT00005024411.1">
    <property type="protein sequence ID" value="ENSSVLP00005021920.1"/>
    <property type="gene ID" value="ENSSVLG00005017384.1"/>
</dbReference>
<evidence type="ECO:0000313" key="14">
    <source>
        <dbReference type="Proteomes" id="UP000694564"/>
    </source>
</evidence>
<feature type="domain" description="Protein kinase" evidence="12">
    <location>
        <begin position="158"/>
        <end position="435"/>
    </location>
</feature>
<dbReference type="EC" id="2.7.11.17" evidence="1"/>
<comment type="catalytic activity">
    <reaction evidence="7">
        <text>L-threonyl-[protein] + ATP = O-phospho-L-threonyl-[protein] + ADP + H(+)</text>
        <dbReference type="Rhea" id="RHEA:46608"/>
        <dbReference type="Rhea" id="RHEA-COMP:11060"/>
        <dbReference type="Rhea" id="RHEA-COMP:11605"/>
        <dbReference type="ChEBI" id="CHEBI:15378"/>
        <dbReference type="ChEBI" id="CHEBI:30013"/>
        <dbReference type="ChEBI" id="CHEBI:30616"/>
        <dbReference type="ChEBI" id="CHEBI:61977"/>
        <dbReference type="ChEBI" id="CHEBI:456216"/>
        <dbReference type="EC" id="2.7.11.17"/>
    </reaction>
</comment>
<evidence type="ECO:0000256" key="8">
    <source>
        <dbReference type="ARBA" id="ARBA00047430"/>
    </source>
</evidence>
<name>A0A8D2DA52_SCIVU</name>
<dbReference type="OrthoDB" id="68483at2759"/>
<gene>
    <name evidence="13" type="primary">CAMKK1</name>
</gene>
<evidence type="ECO:0000256" key="4">
    <source>
        <dbReference type="ARBA" id="ARBA00022741"/>
    </source>
</evidence>
<dbReference type="PANTHER" id="PTHR43895:SF26">
    <property type="entry name" value="CALCIUM_CALMODULIN DEPENDENT PROTEIN KINASE KINASE 1"/>
    <property type="match status" value="1"/>
</dbReference>
<evidence type="ECO:0000256" key="10">
    <source>
        <dbReference type="RuleBase" id="RU000304"/>
    </source>
</evidence>
<dbReference type="Gene3D" id="1.10.510.10">
    <property type="entry name" value="Transferase(Phosphotransferase) domain 1"/>
    <property type="match status" value="1"/>
</dbReference>
<dbReference type="PANTHER" id="PTHR43895">
    <property type="entry name" value="CALCIUM/CALMODULIN-DEPENDENT PROTEIN KINASE KINASE-RELATED"/>
    <property type="match status" value="1"/>
</dbReference>
<feature type="region of interest" description="Disordered" evidence="11">
    <location>
        <begin position="106"/>
        <end position="129"/>
    </location>
</feature>
<keyword evidence="4 9" id="KW-0547">Nucleotide-binding</keyword>
<dbReference type="InterPro" id="IPR017441">
    <property type="entry name" value="Protein_kinase_ATP_BS"/>
</dbReference>
<keyword evidence="14" id="KW-1185">Reference proteome</keyword>
<organism evidence="13 14">
    <name type="scientific">Sciurus vulgaris</name>
    <name type="common">Eurasian red squirrel</name>
    <dbReference type="NCBI Taxonomy" id="55149"/>
    <lineage>
        <taxon>Eukaryota</taxon>
        <taxon>Metazoa</taxon>
        <taxon>Chordata</taxon>
        <taxon>Craniata</taxon>
        <taxon>Vertebrata</taxon>
        <taxon>Euteleostomi</taxon>
        <taxon>Mammalia</taxon>
        <taxon>Eutheria</taxon>
        <taxon>Euarchontoglires</taxon>
        <taxon>Glires</taxon>
        <taxon>Rodentia</taxon>
        <taxon>Sciuromorpha</taxon>
        <taxon>Sciuridae</taxon>
        <taxon>Sciurinae</taxon>
        <taxon>Sciurini</taxon>
        <taxon>Sciurus</taxon>
    </lineage>
</organism>
<protein>
    <recommendedName>
        <fullName evidence="1">calcium/calmodulin-dependent protein kinase</fullName>
        <ecNumber evidence="1">2.7.11.17</ecNumber>
    </recommendedName>
</protein>
<dbReference type="GO" id="GO:0004683">
    <property type="term" value="F:calcium/calmodulin-dependent protein kinase activity"/>
    <property type="evidence" value="ECO:0007669"/>
    <property type="project" value="UniProtKB-EC"/>
</dbReference>
<dbReference type="Proteomes" id="UP000694564">
    <property type="component" value="Chromosome 3"/>
</dbReference>
<keyword evidence="6 9" id="KW-0067">ATP-binding</keyword>
<accession>A0A8D2DA52</accession>
<evidence type="ECO:0000256" key="6">
    <source>
        <dbReference type="ARBA" id="ARBA00022840"/>
    </source>
</evidence>
<dbReference type="FunFam" id="1.10.510.10:FF:000091">
    <property type="entry name" value="Calcium/calmodulin-dependent protein kinase kinase 2 isoform 1"/>
    <property type="match status" value="1"/>
</dbReference>
<proteinExistence type="inferred from homology"/>
<comment type="similarity">
    <text evidence="10">Belongs to the protein kinase superfamily.</text>
</comment>
<dbReference type="PROSITE" id="PS50011">
    <property type="entry name" value="PROTEIN_KINASE_DOM"/>
    <property type="match status" value="1"/>
</dbReference>
<comment type="catalytic activity">
    <reaction evidence="8">
        <text>L-seryl-[protein] + ATP = O-phospho-L-seryl-[protein] + ADP + H(+)</text>
        <dbReference type="Rhea" id="RHEA:17989"/>
        <dbReference type="Rhea" id="RHEA-COMP:9863"/>
        <dbReference type="Rhea" id="RHEA-COMP:11604"/>
        <dbReference type="ChEBI" id="CHEBI:15378"/>
        <dbReference type="ChEBI" id="CHEBI:29999"/>
        <dbReference type="ChEBI" id="CHEBI:30616"/>
        <dbReference type="ChEBI" id="CHEBI:83421"/>
        <dbReference type="ChEBI" id="CHEBI:456216"/>
        <dbReference type="EC" id="2.7.11.17"/>
    </reaction>
</comment>
<evidence type="ECO:0000259" key="12">
    <source>
        <dbReference type="PROSITE" id="PS50011"/>
    </source>
</evidence>
<dbReference type="Gene3D" id="3.30.200.20">
    <property type="entry name" value="Phosphorylase Kinase, domain 1"/>
    <property type="match status" value="1"/>
</dbReference>
<dbReference type="PROSITE" id="PS00107">
    <property type="entry name" value="PROTEIN_KINASE_ATP"/>
    <property type="match status" value="1"/>
</dbReference>
<dbReference type="GO" id="GO:0061762">
    <property type="term" value="P:CAMKK-AMPK signaling cascade"/>
    <property type="evidence" value="ECO:0007669"/>
    <property type="project" value="TreeGrafter"/>
</dbReference>
<evidence type="ECO:0000256" key="9">
    <source>
        <dbReference type="PROSITE-ProRule" id="PRU10141"/>
    </source>
</evidence>
<keyword evidence="3" id="KW-0808">Transferase</keyword>
<sequence>MANLMSRSEAFSILSQVPNKATQRIPWTEAMEGGPAVCCQDPRTELVERVAAIDVAHLEETDGGPEPARNGVDPPLRARAASVIPGSASRPPQVRPSLSARKFSLQERPAGSSLEAQAGPYATGPASHISPRAWRRPTIESHHVAISDSEDCVQLNQYKLQSEIGKGAYGVVRLAYNESEDRHYAMKVLSKKKLLKQYGFPRQPSSRGSQAAQGGPAKQLLPLERVYQEIAILKKLDIPTPCLLSSNQVLDDPGRTLLLPYRPVMEVPCDKPFPEEQARLYLRDIILGLEYLHYQKIVHRDIKPSNLLLGDDGHVKIADFGVSNQFEGNDAQLSSTAGTPAFMAPEAISDSGQSFSGKALDVWATGVTLYCFVYGKCPFIDDYILALHRKIKNEAVVFPEEPEISEELKDLILKMLDKNPETRIGVPDIKLHPWVTKNGEEPLPSEEEHCSNSVKLIPSWTTVILVKSMLRKRSFGNPFEPKHAGKSAPCLLQETY</sequence>
<dbReference type="InterPro" id="IPR000719">
    <property type="entry name" value="Prot_kinase_dom"/>
</dbReference>
<evidence type="ECO:0000256" key="2">
    <source>
        <dbReference type="ARBA" id="ARBA00022527"/>
    </source>
</evidence>
<evidence type="ECO:0000256" key="7">
    <source>
        <dbReference type="ARBA" id="ARBA00047307"/>
    </source>
</evidence>